<dbReference type="GO" id="GO:0004674">
    <property type="term" value="F:protein serine/threonine kinase activity"/>
    <property type="evidence" value="ECO:0007669"/>
    <property type="project" value="UniProtKB-KW"/>
</dbReference>
<feature type="compositionally biased region" description="Pro residues" evidence="9">
    <location>
        <begin position="608"/>
        <end position="622"/>
    </location>
</feature>
<dbReference type="GO" id="GO:0005737">
    <property type="term" value="C:cytoplasm"/>
    <property type="evidence" value="ECO:0007669"/>
    <property type="project" value="TreeGrafter"/>
</dbReference>
<keyword evidence="4" id="KW-0547">Nucleotide-binding</keyword>
<sequence>MAQPQAYAQPYPQQNKGTLVPGQTISVNKYTVQVERYLSQGGFAHVYLVRTAQPVYGTTHHVLKRIAVPNEAMLTEVKKEVDIMRILKGHPNIVYLIDAAWHRSSDGVYEVFILMEYCPGGGIIDMMNRRLRERLTEPEILTIFIDVCEGLAAMHALKPPLLHRDLKVENILQSSPTSYKLCDFGSATPVQKVPANIQELRALENDLNRHTTLQYRAPEMVDVYQRRPIDEKSDVWALGVLLYKLCYYTTPFEEHGPLAILNVQYKIPPYPVYSHQMNALIASMLREHGAQRPTVFEILNHVHALRGSKPRFQYTMPQKQPSVPRPLQPLSSNIGAPVPTSNGLDDLVTFKSRASQPSPSRIAGTESRDKALEAVAPMRRGRPGQSSVPEQPQSYQPPPSPRKDRERSAAGGAGFNLDMKFGAEEDKAWKGVRGHKSGMASFGGGTSANLNVGGDAWGLGGKDAAKEKVQVDKLQLPNGFDSDFSSSFGKGFGDAFEPTKPLAPSPSPSKPQPIPNSRPTPSPGLSGSPSKSRTSKDAFDGLGLSSQQAPPQTLGEARRARTGLATAGVSATPSTSSGQYLSPPGQASSAGIGSSYTTYRPPSTQGPFPSPRVQPASRPPSPAVTSSRAPSKRPGEQSAEERFPSLEDLDRTFTSPTNSTSVPNNFHAQSQPGSTERLPERPAGARPPSRGGVRTGNLLGLPAAAGPAPSLDRGTGRYDGVRSQHVTGTAMRDARLGHNRSPTAADATPEPAKTSLPRRSGTISGHTRPRLERRHRSSISIKHTASESGPSLVDVPSSSNADSRSSPAPAPALPPRPSPKPPAQQAPQRDWLTGASDDEGPPPPRPQPVLRESPSKRASYIERSPVQLERPLEAESVVPDYKQGDFGDKIERERERNREWERELERERERQKEAVRAHQREKDAARTVEERARDRTRLASVQKLQTGDKARKPDAGRVSPTKPHRAFVTRTGTTTGGPAGGMQLPEMNSGRRTAPPPLSSADSGLTENWSPISSPTRPLRRDSTSSSDEGPEDLNGYVPRGGVGAKVGALQAESAPEPPEPERRRHGGKGRQNSVHDLVDLWGGPGPTSPTKFADKRRSAIVTSSSMMKQAYTLGEGFSKGSAPVTSPPLVSPTPEEPAPQATGSRALPRPPSSQQVRKQTMLATGTNSRAPPSASPVPPAATPSASISAAPTGRARPQSMFINPVLKTAPLESHASSSTSAPKPQEQAEPQKRTARRTSISDMVQRYEAINGNTKPPPVAAKPAPLSLKAATSESSSAGLPSPSAAATRFPQLSPPSSPQLGKASLAVPDEEPSKRAAFQGRRSPSPARVASPRPASSAARPAEQPNGARSSASSARPSFERKATLPPPEDAAPQRRNSDEGSPERPYQGVSKLINRWQHIVEEQGTGGAGQRKPSGSLRGR</sequence>
<organism evidence="11 12">
    <name type="scientific">Phanerochaete sordida</name>
    <dbReference type="NCBI Taxonomy" id="48140"/>
    <lineage>
        <taxon>Eukaryota</taxon>
        <taxon>Fungi</taxon>
        <taxon>Dikarya</taxon>
        <taxon>Basidiomycota</taxon>
        <taxon>Agaricomycotina</taxon>
        <taxon>Agaricomycetes</taxon>
        <taxon>Polyporales</taxon>
        <taxon>Phanerochaetaceae</taxon>
        <taxon>Phanerochaete</taxon>
    </lineage>
</organism>
<dbReference type="EMBL" id="BPQB01000013">
    <property type="protein sequence ID" value="GJE89536.1"/>
    <property type="molecule type" value="Genomic_DNA"/>
</dbReference>
<feature type="compositionally biased region" description="Polar residues" evidence="9">
    <location>
        <begin position="329"/>
        <end position="343"/>
    </location>
</feature>
<feature type="compositionally biased region" description="Basic and acidic residues" evidence="9">
    <location>
        <begin position="1374"/>
        <end position="1385"/>
    </location>
</feature>
<evidence type="ECO:0000256" key="2">
    <source>
        <dbReference type="ARBA" id="ARBA00022527"/>
    </source>
</evidence>
<feature type="region of interest" description="Disordered" evidence="9">
    <location>
        <begin position="314"/>
        <end position="345"/>
    </location>
</feature>
<dbReference type="CDD" id="cd14037">
    <property type="entry name" value="STKc_NAK_like"/>
    <property type="match status" value="1"/>
</dbReference>
<feature type="compositionally biased region" description="Basic and acidic residues" evidence="9">
    <location>
        <begin position="946"/>
        <end position="955"/>
    </location>
</feature>
<feature type="compositionally biased region" description="Low complexity" evidence="9">
    <location>
        <begin position="479"/>
        <end position="489"/>
    </location>
</feature>
<evidence type="ECO:0000256" key="7">
    <source>
        <dbReference type="ARBA" id="ARBA00047899"/>
    </source>
</evidence>
<feature type="compositionally biased region" description="Polar residues" evidence="9">
    <location>
        <begin position="652"/>
        <end position="674"/>
    </location>
</feature>
<keyword evidence="3" id="KW-0808">Transferase</keyword>
<dbReference type="InterPro" id="IPR000719">
    <property type="entry name" value="Prot_kinase_dom"/>
</dbReference>
<feature type="compositionally biased region" description="Pro residues" evidence="9">
    <location>
        <begin position="808"/>
        <end position="824"/>
    </location>
</feature>
<dbReference type="FunFam" id="1.10.510.10:FF:000853">
    <property type="entry name" value="Related to ARK1-Actin Regulating Kinase"/>
    <property type="match status" value="1"/>
</dbReference>
<evidence type="ECO:0000256" key="1">
    <source>
        <dbReference type="ARBA" id="ARBA00012513"/>
    </source>
</evidence>
<dbReference type="InterPro" id="IPR011009">
    <property type="entry name" value="Kinase-like_dom_sf"/>
</dbReference>
<dbReference type="EC" id="2.7.11.1" evidence="1"/>
<dbReference type="GO" id="GO:0005524">
    <property type="term" value="F:ATP binding"/>
    <property type="evidence" value="ECO:0007669"/>
    <property type="project" value="UniProtKB-KW"/>
</dbReference>
<feature type="compositionally biased region" description="Low complexity" evidence="9">
    <location>
        <begin position="1262"/>
        <end position="1293"/>
    </location>
</feature>
<dbReference type="PANTHER" id="PTHR22967:SF57">
    <property type="entry name" value="AUXILIN, ISOFORM A-RELATED"/>
    <property type="match status" value="1"/>
</dbReference>
<comment type="caution">
    <text evidence="11">The sequence shown here is derived from an EMBL/GenBank/DDBJ whole genome shotgun (WGS) entry which is preliminary data.</text>
</comment>
<dbReference type="GO" id="GO:0007015">
    <property type="term" value="P:actin filament organization"/>
    <property type="evidence" value="ECO:0007669"/>
    <property type="project" value="TreeGrafter"/>
</dbReference>
<feature type="compositionally biased region" description="Low complexity" evidence="9">
    <location>
        <begin position="1183"/>
        <end position="1192"/>
    </location>
</feature>
<feature type="region of interest" description="Disordered" evidence="9">
    <location>
        <begin position="1113"/>
        <end position="1423"/>
    </location>
</feature>
<evidence type="ECO:0000313" key="12">
    <source>
        <dbReference type="Proteomes" id="UP000703269"/>
    </source>
</evidence>
<feature type="compositionally biased region" description="Low complexity" evidence="9">
    <location>
        <begin position="796"/>
        <end position="807"/>
    </location>
</feature>
<feature type="compositionally biased region" description="Low complexity" evidence="9">
    <location>
        <begin position="696"/>
        <end position="709"/>
    </location>
</feature>
<feature type="compositionally biased region" description="Low complexity" evidence="9">
    <location>
        <begin position="385"/>
        <end position="394"/>
    </location>
</feature>
<accession>A0A9P3G795</accession>
<comment type="catalytic activity">
    <reaction evidence="7">
        <text>L-threonyl-[protein] + ATP = O-phospho-L-threonyl-[protein] + ADP + H(+)</text>
        <dbReference type="Rhea" id="RHEA:46608"/>
        <dbReference type="Rhea" id="RHEA-COMP:11060"/>
        <dbReference type="Rhea" id="RHEA-COMP:11605"/>
        <dbReference type="ChEBI" id="CHEBI:15378"/>
        <dbReference type="ChEBI" id="CHEBI:30013"/>
        <dbReference type="ChEBI" id="CHEBI:30616"/>
        <dbReference type="ChEBI" id="CHEBI:61977"/>
        <dbReference type="ChEBI" id="CHEBI:456216"/>
        <dbReference type="EC" id="2.7.11.1"/>
    </reaction>
</comment>
<feature type="compositionally biased region" description="Low complexity" evidence="9">
    <location>
        <begin position="1323"/>
        <end position="1359"/>
    </location>
</feature>
<feature type="compositionally biased region" description="Low complexity" evidence="9">
    <location>
        <begin position="523"/>
        <end position="532"/>
    </location>
</feature>
<proteinExistence type="predicted"/>
<evidence type="ECO:0000256" key="3">
    <source>
        <dbReference type="ARBA" id="ARBA00022679"/>
    </source>
</evidence>
<evidence type="ECO:0000256" key="9">
    <source>
        <dbReference type="SAM" id="MobiDB-lite"/>
    </source>
</evidence>
<dbReference type="Proteomes" id="UP000703269">
    <property type="component" value="Unassembled WGS sequence"/>
</dbReference>
<feature type="region of interest" description="Disordered" evidence="9">
    <location>
        <begin position="378"/>
        <end position="419"/>
    </location>
</feature>
<gene>
    <name evidence="11" type="ORF">PsYK624_056380</name>
</gene>
<feature type="compositionally biased region" description="Polar residues" evidence="9">
    <location>
        <begin position="569"/>
        <end position="607"/>
    </location>
</feature>
<feature type="compositionally biased region" description="Polar residues" evidence="9">
    <location>
        <begin position="1000"/>
        <end position="1016"/>
    </location>
</feature>
<keyword evidence="12" id="KW-1185">Reference proteome</keyword>
<comment type="catalytic activity">
    <reaction evidence="8">
        <text>L-seryl-[protein] + ATP = O-phospho-L-seryl-[protein] + ADP + H(+)</text>
        <dbReference type="Rhea" id="RHEA:17989"/>
        <dbReference type="Rhea" id="RHEA-COMP:9863"/>
        <dbReference type="Rhea" id="RHEA-COMP:11604"/>
        <dbReference type="ChEBI" id="CHEBI:15378"/>
        <dbReference type="ChEBI" id="CHEBI:29999"/>
        <dbReference type="ChEBI" id="CHEBI:30616"/>
        <dbReference type="ChEBI" id="CHEBI:83421"/>
        <dbReference type="ChEBI" id="CHEBI:456216"/>
        <dbReference type="EC" id="2.7.11.1"/>
    </reaction>
</comment>
<feature type="compositionally biased region" description="Polar residues" evidence="9">
    <location>
        <begin position="1153"/>
        <end position="1168"/>
    </location>
</feature>
<dbReference type="PROSITE" id="PS50011">
    <property type="entry name" value="PROTEIN_KINASE_DOM"/>
    <property type="match status" value="1"/>
</dbReference>
<feature type="region of interest" description="Disordered" evidence="9">
    <location>
        <begin position="477"/>
        <end position="1098"/>
    </location>
</feature>
<dbReference type="SMART" id="SM00220">
    <property type="entry name" value="S_TKc"/>
    <property type="match status" value="1"/>
</dbReference>
<dbReference type="GO" id="GO:0000147">
    <property type="term" value="P:actin cortical patch assembly"/>
    <property type="evidence" value="ECO:0007669"/>
    <property type="project" value="TreeGrafter"/>
</dbReference>
<reference evidence="11 12" key="1">
    <citation type="submission" date="2021-08" db="EMBL/GenBank/DDBJ databases">
        <title>Draft Genome Sequence of Phanerochaete sordida strain YK-624.</title>
        <authorList>
            <person name="Mori T."/>
            <person name="Dohra H."/>
            <person name="Suzuki T."/>
            <person name="Kawagishi H."/>
            <person name="Hirai H."/>
        </authorList>
    </citation>
    <scope>NUCLEOTIDE SEQUENCE [LARGE SCALE GENOMIC DNA]</scope>
    <source>
        <strain evidence="11 12">YK-624</strain>
    </source>
</reference>
<evidence type="ECO:0000313" key="11">
    <source>
        <dbReference type="EMBL" id="GJE89536.1"/>
    </source>
</evidence>
<dbReference type="PANTHER" id="PTHR22967">
    <property type="entry name" value="SERINE/THREONINE PROTEIN KINASE"/>
    <property type="match status" value="1"/>
</dbReference>
<keyword evidence="5 11" id="KW-0418">Kinase</keyword>
<evidence type="ECO:0000256" key="4">
    <source>
        <dbReference type="ARBA" id="ARBA00022741"/>
    </source>
</evidence>
<evidence type="ECO:0000256" key="8">
    <source>
        <dbReference type="ARBA" id="ARBA00048679"/>
    </source>
</evidence>
<evidence type="ECO:0000256" key="5">
    <source>
        <dbReference type="ARBA" id="ARBA00022777"/>
    </source>
</evidence>
<feature type="compositionally biased region" description="Pro residues" evidence="9">
    <location>
        <begin position="1126"/>
        <end position="1138"/>
    </location>
</feature>
<protein>
    <recommendedName>
        <fullName evidence="1">non-specific serine/threonine protein kinase</fullName>
        <ecNumber evidence="1">2.7.11.1</ecNumber>
    </recommendedName>
</protein>
<feature type="compositionally biased region" description="Polar residues" evidence="9">
    <location>
        <begin position="778"/>
        <end position="789"/>
    </location>
</feature>
<dbReference type="Pfam" id="PF00069">
    <property type="entry name" value="Pkinase"/>
    <property type="match status" value="1"/>
</dbReference>
<evidence type="ECO:0000259" key="10">
    <source>
        <dbReference type="PROSITE" id="PS50011"/>
    </source>
</evidence>
<dbReference type="SUPFAM" id="SSF56112">
    <property type="entry name" value="Protein kinase-like (PK-like)"/>
    <property type="match status" value="1"/>
</dbReference>
<feature type="domain" description="Protein kinase" evidence="10">
    <location>
        <begin position="32"/>
        <end position="306"/>
    </location>
</feature>
<dbReference type="OrthoDB" id="2018507at2759"/>
<feature type="compositionally biased region" description="Basic residues" evidence="9">
    <location>
        <begin position="767"/>
        <end position="777"/>
    </location>
</feature>
<dbReference type="Gene3D" id="1.10.510.10">
    <property type="entry name" value="Transferase(Phosphotransferase) domain 1"/>
    <property type="match status" value="1"/>
</dbReference>
<name>A0A9P3G795_9APHY</name>
<keyword evidence="6" id="KW-0067">ATP-binding</keyword>
<feature type="compositionally biased region" description="Pro residues" evidence="9">
    <location>
        <begin position="501"/>
        <end position="522"/>
    </location>
</feature>
<feature type="compositionally biased region" description="Basic and acidic residues" evidence="9">
    <location>
        <begin position="633"/>
        <end position="651"/>
    </location>
</feature>
<keyword evidence="2" id="KW-0723">Serine/threonine-protein kinase</keyword>
<feature type="compositionally biased region" description="Basic and acidic residues" evidence="9">
    <location>
        <begin position="882"/>
        <end position="937"/>
    </location>
</feature>
<evidence type="ECO:0000256" key="6">
    <source>
        <dbReference type="ARBA" id="ARBA00022840"/>
    </source>
</evidence>